<name>A0A7J9HMV2_9ROSI</name>
<protein>
    <submittedName>
        <fullName evidence="2">Uncharacterized protein</fullName>
    </submittedName>
</protein>
<reference evidence="2 3" key="1">
    <citation type="journal article" date="2019" name="Genome Biol. Evol.">
        <title>Insights into the evolution of the New World diploid cottons (Gossypium, subgenus Houzingenia) based on genome sequencing.</title>
        <authorList>
            <person name="Grover C.E."/>
            <person name="Arick M.A. 2nd"/>
            <person name="Thrash A."/>
            <person name="Conover J.L."/>
            <person name="Sanders W.S."/>
            <person name="Peterson D.G."/>
            <person name="Frelichowski J.E."/>
            <person name="Scheffler J.A."/>
            <person name="Scheffler B.E."/>
            <person name="Wendel J.F."/>
        </authorList>
    </citation>
    <scope>NUCLEOTIDE SEQUENCE [LARGE SCALE GENOMIC DNA]</scope>
    <source>
        <strain evidence="2">0</strain>
        <tissue evidence="2">Leaf</tissue>
    </source>
</reference>
<proteinExistence type="predicted"/>
<feature type="compositionally biased region" description="Acidic residues" evidence="1">
    <location>
        <begin position="62"/>
        <end position="71"/>
    </location>
</feature>
<dbReference type="PANTHER" id="PTHR33098:SF116">
    <property type="entry name" value="DUF761 DOMAIN-CONTAINING PROTEIN"/>
    <property type="match status" value="1"/>
</dbReference>
<dbReference type="AlphaFoldDB" id="A0A7J9HMV2"/>
<comment type="caution">
    <text evidence="2">The sequence shown here is derived from an EMBL/GenBank/DDBJ whole genome shotgun (WGS) entry which is preliminary data.</text>
</comment>
<evidence type="ECO:0000313" key="3">
    <source>
        <dbReference type="Proteomes" id="UP000593560"/>
    </source>
</evidence>
<keyword evidence="3" id="KW-1185">Reference proteome</keyword>
<dbReference type="PANTHER" id="PTHR33098">
    <property type="entry name" value="COTTON FIBER (DUF761)"/>
    <property type="match status" value="1"/>
</dbReference>
<feature type="region of interest" description="Disordered" evidence="1">
    <location>
        <begin position="62"/>
        <end position="81"/>
    </location>
</feature>
<gene>
    <name evidence="2" type="ORF">Gohar_002684</name>
</gene>
<evidence type="ECO:0000256" key="1">
    <source>
        <dbReference type="SAM" id="MobiDB-lite"/>
    </source>
</evidence>
<dbReference type="InterPro" id="IPR008480">
    <property type="entry name" value="DUF761_pln"/>
</dbReference>
<dbReference type="OrthoDB" id="1682876at2759"/>
<evidence type="ECO:0000313" key="2">
    <source>
        <dbReference type="EMBL" id="MBA0810724.1"/>
    </source>
</evidence>
<dbReference type="Pfam" id="PF05553">
    <property type="entry name" value="DUF761"/>
    <property type="match status" value="1"/>
</dbReference>
<sequence length="128" mass="15309">MGRENWSVMGRLKRAVKQINSLLRFNLTKWRFSCFLRSLSTRRRPTLSFNDRLGLHGCIVDEEEEEEEEEESNKKGPVRALHRTTSYASADDDVDQRAELFISNFRRRLWLERQVSLQLRYCRSRSLE</sequence>
<dbReference type="EMBL" id="JABFAD010000010">
    <property type="protein sequence ID" value="MBA0810724.1"/>
    <property type="molecule type" value="Genomic_DNA"/>
</dbReference>
<dbReference type="Proteomes" id="UP000593560">
    <property type="component" value="Unassembled WGS sequence"/>
</dbReference>
<organism evidence="2 3">
    <name type="scientific">Gossypium harknessii</name>
    <dbReference type="NCBI Taxonomy" id="34285"/>
    <lineage>
        <taxon>Eukaryota</taxon>
        <taxon>Viridiplantae</taxon>
        <taxon>Streptophyta</taxon>
        <taxon>Embryophyta</taxon>
        <taxon>Tracheophyta</taxon>
        <taxon>Spermatophyta</taxon>
        <taxon>Magnoliopsida</taxon>
        <taxon>eudicotyledons</taxon>
        <taxon>Gunneridae</taxon>
        <taxon>Pentapetalae</taxon>
        <taxon>rosids</taxon>
        <taxon>malvids</taxon>
        <taxon>Malvales</taxon>
        <taxon>Malvaceae</taxon>
        <taxon>Malvoideae</taxon>
        <taxon>Gossypium</taxon>
    </lineage>
</organism>
<accession>A0A7J9HMV2</accession>